<gene>
    <name evidence="1" type="ORF">ACFOD9_04395</name>
</gene>
<dbReference type="EMBL" id="JBHRTQ010000004">
    <property type="protein sequence ID" value="MFC3173485.1"/>
    <property type="molecule type" value="Genomic_DNA"/>
</dbReference>
<protein>
    <submittedName>
        <fullName evidence="1">Uncharacterized protein</fullName>
    </submittedName>
</protein>
<organism evidence="1 2">
    <name type="scientific">Novosphingobium bradum</name>
    <dbReference type="NCBI Taxonomy" id="1737444"/>
    <lineage>
        <taxon>Bacteria</taxon>
        <taxon>Pseudomonadati</taxon>
        <taxon>Pseudomonadota</taxon>
        <taxon>Alphaproteobacteria</taxon>
        <taxon>Sphingomonadales</taxon>
        <taxon>Sphingomonadaceae</taxon>
        <taxon>Novosphingobium</taxon>
    </lineage>
</organism>
<dbReference type="Proteomes" id="UP001595604">
    <property type="component" value="Unassembled WGS sequence"/>
</dbReference>
<reference evidence="2" key="1">
    <citation type="journal article" date="2019" name="Int. J. Syst. Evol. Microbiol.">
        <title>The Global Catalogue of Microorganisms (GCM) 10K type strain sequencing project: providing services to taxonomists for standard genome sequencing and annotation.</title>
        <authorList>
            <consortium name="The Broad Institute Genomics Platform"/>
            <consortium name="The Broad Institute Genome Sequencing Center for Infectious Disease"/>
            <person name="Wu L."/>
            <person name="Ma J."/>
        </authorList>
    </citation>
    <scope>NUCLEOTIDE SEQUENCE [LARGE SCALE GENOMIC DNA]</scope>
    <source>
        <strain evidence="2">KCTC 42984</strain>
    </source>
</reference>
<comment type="caution">
    <text evidence="1">The sequence shown here is derived from an EMBL/GenBank/DDBJ whole genome shotgun (WGS) entry which is preliminary data.</text>
</comment>
<name>A0ABV7IPH3_9SPHN</name>
<proteinExistence type="predicted"/>
<keyword evidence="2" id="KW-1185">Reference proteome</keyword>
<evidence type="ECO:0000313" key="2">
    <source>
        <dbReference type="Proteomes" id="UP001595604"/>
    </source>
</evidence>
<evidence type="ECO:0000313" key="1">
    <source>
        <dbReference type="EMBL" id="MFC3173485.1"/>
    </source>
</evidence>
<accession>A0ABV7IPH3</accession>
<sequence length="55" mass="6239">MNPVDFIPKREDARLKVAPNQALTPLPAKNFVPRLFCWNKANTQTAWLTFPVSAN</sequence>